<sequence length="108" mass="12334">MHSSFSNSVCFKPGLISDSASCFFRRRRKMDFVEKEEIYLSTGPGMLPLSLSNFSSDAEFIERAARFSCFVSNESNAIALIAKYVLVVLLRRYRQEVEIASSRLEYSK</sequence>
<keyword evidence="2" id="KW-1185">Reference proteome</keyword>
<dbReference type="EMBL" id="JANQDX010000006">
    <property type="protein sequence ID" value="KAL0921902.1"/>
    <property type="molecule type" value="Genomic_DNA"/>
</dbReference>
<gene>
    <name evidence="1" type="ORF">M5K25_005847</name>
</gene>
<accession>A0ABD0V9Y4</accession>
<organism evidence="1 2">
    <name type="scientific">Dendrobium thyrsiflorum</name>
    <name type="common">Pinecone-like raceme dendrobium</name>
    <name type="synonym">Orchid</name>
    <dbReference type="NCBI Taxonomy" id="117978"/>
    <lineage>
        <taxon>Eukaryota</taxon>
        <taxon>Viridiplantae</taxon>
        <taxon>Streptophyta</taxon>
        <taxon>Embryophyta</taxon>
        <taxon>Tracheophyta</taxon>
        <taxon>Spermatophyta</taxon>
        <taxon>Magnoliopsida</taxon>
        <taxon>Liliopsida</taxon>
        <taxon>Asparagales</taxon>
        <taxon>Orchidaceae</taxon>
        <taxon>Epidendroideae</taxon>
        <taxon>Malaxideae</taxon>
        <taxon>Dendrobiinae</taxon>
        <taxon>Dendrobium</taxon>
    </lineage>
</organism>
<reference evidence="1 2" key="1">
    <citation type="journal article" date="2024" name="Plant Biotechnol. J.">
        <title>Dendrobium thyrsiflorum genome and its molecular insights into genes involved in important horticultural traits.</title>
        <authorList>
            <person name="Chen B."/>
            <person name="Wang J.Y."/>
            <person name="Zheng P.J."/>
            <person name="Li K.L."/>
            <person name="Liang Y.M."/>
            <person name="Chen X.F."/>
            <person name="Zhang C."/>
            <person name="Zhao X."/>
            <person name="He X."/>
            <person name="Zhang G.Q."/>
            <person name="Liu Z.J."/>
            <person name="Xu Q."/>
        </authorList>
    </citation>
    <scope>NUCLEOTIDE SEQUENCE [LARGE SCALE GENOMIC DNA]</scope>
    <source>
        <strain evidence="1">GZMU011</strain>
    </source>
</reference>
<evidence type="ECO:0000313" key="1">
    <source>
        <dbReference type="EMBL" id="KAL0921902.1"/>
    </source>
</evidence>
<evidence type="ECO:0000313" key="2">
    <source>
        <dbReference type="Proteomes" id="UP001552299"/>
    </source>
</evidence>
<name>A0ABD0V9Y4_DENTH</name>
<protein>
    <submittedName>
        <fullName evidence="1">Uncharacterized protein</fullName>
    </submittedName>
</protein>
<comment type="caution">
    <text evidence="1">The sequence shown here is derived from an EMBL/GenBank/DDBJ whole genome shotgun (WGS) entry which is preliminary data.</text>
</comment>
<proteinExistence type="predicted"/>
<dbReference type="Proteomes" id="UP001552299">
    <property type="component" value="Unassembled WGS sequence"/>
</dbReference>
<dbReference type="AlphaFoldDB" id="A0ABD0V9Y4"/>